<gene>
    <name evidence="10" type="ORF">YM304_17020</name>
</gene>
<dbReference type="InterPro" id="IPR009100">
    <property type="entry name" value="AcylCoA_DH/oxidase_NM_dom_sf"/>
</dbReference>
<dbReference type="Pfam" id="PF02770">
    <property type="entry name" value="Acyl-CoA_dh_M"/>
    <property type="match status" value="1"/>
</dbReference>
<evidence type="ECO:0000259" key="9">
    <source>
        <dbReference type="Pfam" id="PF02771"/>
    </source>
</evidence>
<protein>
    <submittedName>
        <fullName evidence="10">Putative acyl-CoA dehydrogenase</fullName>
        <ecNumber evidence="10">1.3.99.-</ecNumber>
    </submittedName>
</protein>
<dbReference type="GO" id="GO:0003995">
    <property type="term" value="F:acyl-CoA dehydrogenase activity"/>
    <property type="evidence" value="ECO:0007669"/>
    <property type="project" value="TreeGrafter"/>
</dbReference>
<keyword evidence="4 6" id="KW-0274">FAD</keyword>
<dbReference type="Pfam" id="PF00441">
    <property type="entry name" value="Acyl-CoA_dh_1"/>
    <property type="match status" value="1"/>
</dbReference>
<dbReference type="InterPro" id="IPR050741">
    <property type="entry name" value="Acyl-CoA_dehydrogenase"/>
</dbReference>
<keyword evidence="5 6" id="KW-0560">Oxidoreductase</keyword>
<dbReference type="Proteomes" id="UP000011863">
    <property type="component" value="Chromosome"/>
</dbReference>
<evidence type="ECO:0000256" key="1">
    <source>
        <dbReference type="ARBA" id="ARBA00001974"/>
    </source>
</evidence>
<evidence type="ECO:0000256" key="5">
    <source>
        <dbReference type="ARBA" id="ARBA00023002"/>
    </source>
</evidence>
<dbReference type="Gene3D" id="1.20.140.10">
    <property type="entry name" value="Butyryl-CoA Dehydrogenase, subunit A, domain 3"/>
    <property type="match status" value="1"/>
</dbReference>
<dbReference type="InterPro" id="IPR006091">
    <property type="entry name" value="Acyl-CoA_Oxase/DH_mid-dom"/>
</dbReference>
<reference evidence="10 11" key="1">
    <citation type="journal article" date="2013" name="Int. J. Syst. Evol. Microbiol.">
        <title>Ilumatobacter nonamiense sp. nov. and Ilumatobacter coccineum sp. nov., isolated from seashore sand.</title>
        <authorList>
            <person name="Matsumoto A."/>
            <person name="Kasai H."/>
            <person name="Matsuo Y."/>
            <person name="Shizuri Y."/>
            <person name="Ichikawa N."/>
            <person name="Fujita N."/>
            <person name="Omura S."/>
            <person name="Takahashi Y."/>
        </authorList>
    </citation>
    <scope>NUCLEOTIDE SEQUENCE [LARGE SCALE GENOMIC DNA]</scope>
    <source>
        <strain evidence="11">NBRC 103263 / KCTC 29153 / YM16-304</strain>
    </source>
</reference>
<dbReference type="InterPro" id="IPR009075">
    <property type="entry name" value="AcylCo_DH/oxidase_C"/>
</dbReference>
<evidence type="ECO:0000256" key="4">
    <source>
        <dbReference type="ARBA" id="ARBA00022827"/>
    </source>
</evidence>
<dbReference type="SUPFAM" id="SSF47203">
    <property type="entry name" value="Acyl-CoA dehydrogenase C-terminal domain-like"/>
    <property type="match status" value="1"/>
</dbReference>
<dbReference type="InterPro" id="IPR013786">
    <property type="entry name" value="AcylCoA_DH/ox_N"/>
</dbReference>
<evidence type="ECO:0000256" key="3">
    <source>
        <dbReference type="ARBA" id="ARBA00022630"/>
    </source>
</evidence>
<evidence type="ECO:0000313" key="10">
    <source>
        <dbReference type="EMBL" id="BAN02016.1"/>
    </source>
</evidence>
<evidence type="ECO:0000259" key="8">
    <source>
        <dbReference type="Pfam" id="PF02770"/>
    </source>
</evidence>
<accession>A0A6C7EDE1</accession>
<dbReference type="KEGG" id="aym:YM304_17020"/>
<dbReference type="GO" id="GO:0050660">
    <property type="term" value="F:flavin adenine dinucleotide binding"/>
    <property type="evidence" value="ECO:0007669"/>
    <property type="project" value="InterPro"/>
</dbReference>
<dbReference type="Pfam" id="PF02771">
    <property type="entry name" value="Acyl-CoA_dh_N"/>
    <property type="match status" value="1"/>
</dbReference>
<dbReference type="GO" id="GO:0005737">
    <property type="term" value="C:cytoplasm"/>
    <property type="evidence" value="ECO:0007669"/>
    <property type="project" value="TreeGrafter"/>
</dbReference>
<dbReference type="EC" id="1.3.99.-" evidence="10"/>
<evidence type="ECO:0000256" key="2">
    <source>
        <dbReference type="ARBA" id="ARBA00009347"/>
    </source>
</evidence>
<dbReference type="InterPro" id="IPR037069">
    <property type="entry name" value="AcylCoA_DH/ox_N_sf"/>
</dbReference>
<organism evidence="10 11">
    <name type="scientific">Ilumatobacter coccineus (strain NBRC 103263 / KCTC 29153 / YM16-304)</name>
    <dbReference type="NCBI Taxonomy" id="1313172"/>
    <lineage>
        <taxon>Bacteria</taxon>
        <taxon>Bacillati</taxon>
        <taxon>Actinomycetota</taxon>
        <taxon>Acidimicrobiia</taxon>
        <taxon>Acidimicrobiales</taxon>
        <taxon>Ilumatobacteraceae</taxon>
        <taxon>Ilumatobacter</taxon>
    </lineage>
</organism>
<comment type="cofactor">
    <cofactor evidence="1 6">
        <name>FAD</name>
        <dbReference type="ChEBI" id="CHEBI:57692"/>
    </cofactor>
</comment>
<dbReference type="Gene3D" id="2.40.110.10">
    <property type="entry name" value="Butyryl-CoA Dehydrogenase, subunit A, domain 2"/>
    <property type="match status" value="1"/>
</dbReference>
<proteinExistence type="inferred from homology"/>
<name>A0A6C7EDE1_ILUCY</name>
<dbReference type="Gene3D" id="1.10.540.10">
    <property type="entry name" value="Acyl-CoA dehydrogenase/oxidase, N-terminal domain"/>
    <property type="match status" value="1"/>
</dbReference>
<dbReference type="FunFam" id="2.40.110.10:FF:000002">
    <property type="entry name" value="Acyl-CoA dehydrogenase fadE12"/>
    <property type="match status" value="1"/>
</dbReference>
<evidence type="ECO:0000256" key="6">
    <source>
        <dbReference type="RuleBase" id="RU362125"/>
    </source>
</evidence>
<dbReference type="SUPFAM" id="SSF56645">
    <property type="entry name" value="Acyl-CoA dehydrogenase NM domain-like"/>
    <property type="match status" value="1"/>
</dbReference>
<dbReference type="GO" id="GO:0033539">
    <property type="term" value="P:fatty acid beta-oxidation using acyl-CoA dehydrogenase"/>
    <property type="evidence" value="ECO:0007669"/>
    <property type="project" value="TreeGrafter"/>
</dbReference>
<dbReference type="AlphaFoldDB" id="A0A6C7EDE1"/>
<dbReference type="EMBL" id="AP012057">
    <property type="protein sequence ID" value="BAN02016.1"/>
    <property type="molecule type" value="Genomic_DNA"/>
</dbReference>
<sequence length="388" mass="42675">MIDFQLTEQQTELRDRTVAFVRDELIPLEHTGEPTRVDDEFRRELVALGHAAGLVAPHAPIEWGGLGLDHVSMSEVFIAAGYSLLGPLAMNCFAPDEGNMNLLSKVATREQNERWLRPLVAGEIRSCFAMTEPAPGAGSDPRAMQTTVARDGDEFVVNGTKWLITGADGAGFAIIMAREADDDSGRRATMLLADMDTPGITIEREIATLDRSFPGGHPVVRFDDVRIPATDVLGEPGRGFEYAQVRLAPARLTHCMRWLGAAIRAHDIATAHARERQAFGKTLVDHEGVGFMLADNEIDIQQCRLAIWHTAWLLDQGEAAGRESSMTKVLCSEATDRIVDRCQQVLGGLGFTHETAVGQIATEIRAFRIYDGPSEVHRWSIARQLGRR</sequence>
<dbReference type="InterPro" id="IPR036250">
    <property type="entry name" value="AcylCo_DH-like_C"/>
</dbReference>
<comment type="similarity">
    <text evidence="2 6">Belongs to the acyl-CoA dehydrogenase family.</text>
</comment>
<evidence type="ECO:0000259" key="7">
    <source>
        <dbReference type="Pfam" id="PF00441"/>
    </source>
</evidence>
<feature type="domain" description="Acyl-CoA dehydrogenase/oxidase N-terminal" evidence="9">
    <location>
        <begin position="7"/>
        <end position="123"/>
    </location>
</feature>
<keyword evidence="3 6" id="KW-0285">Flavoprotein</keyword>
<feature type="domain" description="Acyl-CoA oxidase/dehydrogenase middle" evidence="8">
    <location>
        <begin position="127"/>
        <end position="206"/>
    </location>
</feature>
<dbReference type="PANTHER" id="PTHR48083">
    <property type="entry name" value="MEDIUM-CHAIN SPECIFIC ACYL-COA DEHYDROGENASE, MITOCHONDRIAL-RELATED"/>
    <property type="match status" value="1"/>
</dbReference>
<feature type="domain" description="Acyl-CoA dehydrogenase/oxidase C-terminal" evidence="7">
    <location>
        <begin position="237"/>
        <end position="385"/>
    </location>
</feature>
<evidence type="ECO:0000313" key="11">
    <source>
        <dbReference type="Proteomes" id="UP000011863"/>
    </source>
</evidence>
<dbReference type="InterPro" id="IPR046373">
    <property type="entry name" value="Acyl-CoA_Oxase/DH_mid-dom_sf"/>
</dbReference>
<keyword evidence="11" id="KW-1185">Reference proteome</keyword>